<reference evidence="1" key="1">
    <citation type="submission" date="2021-01" db="EMBL/GenBank/DDBJ databases">
        <title>Whole genome shotgun sequence of Acrocarpospora phusangensis NBRC 108782.</title>
        <authorList>
            <person name="Komaki H."/>
            <person name="Tamura T."/>
        </authorList>
    </citation>
    <scope>NUCLEOTIDE SEQUENCE</scope>
    <source>
        <strain evidence="1">NBRC 108782</strain>
    </source>
</reference>
<dbReference type="Proteomes" id="UP000640052">
    <property type="component" value="Unassembled WGS sequence"/>
</dbReference>
<dbReference type="EMBL" id="BOOA01000033">
    <property type="protein sequence ID" value="GIH25829.1"/>
    <property type="molecule type" value="Genomic_DNA"/>
</dbReference>
<dbReference type="AlphaFoldDB" id="A0A919QAZ8"/>
<evidence type="ECO:0000313" key="1">
    <source>
        <dbReference type="EMBL" id="GIH25829.1"/>
    </source>
</evidence>
<proteinExistence type="predicted"/>
<gene>
    <name evidence="1" type="ORF">Aph01nite_41390</name>
</gene>
<keyword evidence="2" id="KW-1185">Reference proteome</keyword>
<evidence type="ECO:0000313" key="2">
    <source>
        <dbReference type="Proteomes" id="UP000640052"/>
    </source>
</evidence>
<comment type="caution">
    <text evidence="1">The sequence shown here is derived from an EMBL/GenBank/DDBJ whole genome shotgun (WGS) entry which is preliminary data.</text>
</comment>
<protein>
    <submittedName>
        <fullName evidence="1">Uncharacterized protein</fullName>
    </submittedName>
</protein>
<accession>A0A919QAZ8</accession>
<organism evidence="1 2">
    <name type="scientific">Acrocarpospora phusangensis</name>
    <dbReference type="NCBI Taxonomy" id="1070424"/>
    <lineage>
        <taxon>Bacteria</taxon>
        <taxon>Bacillati</taxon>
        <taxon>Actinomycetota</taxon>
        <taxon>Actinomycetes</taxon>
        <taxon>Streptosporangiales</taxon>
        <taxon>Streptosporangiaceae</taxon>
        <taxon>Acrocarpospora</taxon>
    </lineage>
</organism>
<sequence>MKDQQEVEQVKMIFRDLSPNAKSVIKWAIDAERENLHLTTPESSKVVVDQLVRKVEGIG</sequence>
<name>A0A919QAZ8_9ACTN</name>